<accession>A0AAJ0G0E4</accession>
<dbReference type="AlphaFoldDB" id="A0AAJ0G0E4"/>
<gene>
    <name evidence="1" type="ORF">QQS21_006120</name>
</gene>
<organism evidence="1 2">
    <name type="scientific">Conoideocrella luteorostrata</name>
    <dbReference type="NCBI Taxonomy" id="1105319"/>
    <lineage>
        <taxon>Eukaryota</taxon>
        <taxon>Fungi</taxon>
        <taxon>Dikarya</taxon>
        <taxon>Ascomycota</taxon>
        <taxon>Pezizomycotina</taxon>
        <taxon>Sordariomycetes</taxon>
        <taxon>Hypocreomycetidae</taxon>
        <taxon>Hypocreales</taxon>
        <taxon>Clavicipitaceae</taxon>
        <taxon>Conoideocrella</taxon>
    </lineage>
</organism>
<sequence length="92" mass="10041">MVKYRPLPTAFTSGPITAADAALDATHHFVRVFLGNSVDCAGDGARGGGEWIDAAKRIWRPWWSLIKPRKLPENIGETSRAETVGPALKRGR</sequence>
<evidence type="ECO:0000313" key="2">
    <source>
        <dbReference type="Proteomes" id="UP001251528"/>
    </source>
</evidence>
<keyword evidence="2" id="KW-1185">Reference proteome</keyword>
<protein>
    <submittedName>
        <fullName evidence="1">Uncharacterized protein</fullName>
    </submittedName>
</protein>
<evidence type="ECO:0000313" key="1">
    <source>
        <dbReference type="EMBL" id="KAK2596791.1"/>
    </source>
</evidence>
<reference evidence="1" key="1">
    <citation type="submission" date="2023-06" db="EMBL/GenBank/DDBJ databases">
        <title>Conoideocrella luteorostrata (Hypocreales: Clavicipitaceae), a potential biocontrol fungus for elongate hemlock scale in United States Christmas tree production areas.</title>
        <authorList>
            <person name="Barrett H."/>
            <person name="Lovett B."/>
            <person name="Macias A.M."/>
            <person name="Stajich J.E."/>
            <person name="Kasson M.T."/>
        </authorList>
    </citation>
    <scope>NUCLEOTIDE SEQUENCE</scope>
    <source>
        <strain evidence="1">ARSEF 14590</strain>
    </source>
</reference>
<dbReference type="EMBL" id="JASWJB010000109">
    <property type="protein sequence ID" value="KAK2596791.1"/>
    <property type="molecule type" value="Genomic_DNA"/>
</dbReference>
<proteinExistence type="predicted"/>
<name>A0AAJ0G0E4_9HYPO</name>
<comment type="caution">
    <text evidence="1">The sequence shown here is derived from an EMBL/GenBank/DDBJ whole genome shotgun (WGS) entry which is preliminary data.</text>
</comment>
<dbReference type="Proteomes" id="UP001251528">
    <property type="component" value="Unassembled WGS sequence"/>
</dbReference>